<keyword evidence="3" id="KW-1185">Reference proteome</keyword>
<protein>
    <submittedName>
        <fullName evidence="2">Uncharacterized protein</fullName>
    </submittedName>
</protein>
<dbReference type="AlphaFoldDB" id="A0A3Q9BPV4"/>
<dbReference type="OrthoDB" id="9178366at2"/>
<evidence type="ECO:0000313" key="2">
    <source>
        <dbReference type="EMBL" id="AZP11800.1"/>
    </source>
</evidence>
<gene>
    <name evidence="2" type="ORF">EJN92_07190</name>
</gene>
<keyword evidence="1" id="KW-0732">Signal</keyword>
<feature type="signal peptide" evidence="1">
    <location>
        <begin position="1"/>
        <end position="27"/>
    </location>
</feature>
<name>A0A3Q9BPV4_9BURK</name>
<dbReference type="KEGG" id="upv:EJN92_07190"/>
<evidence type="ECO:0000313" key="3">
    <source>
        <dbReference type="Proteomes" id="UP000275663"/>
    </source>
</evidence>
<organism evidence="2 3">
    <name type="scientific">Undibacterium parvum</name>
    <dbReference type="NCBI Taxonomy" id="401471"/>
    <lineage>
        <taxon>Bacteria</taxon>
        <taxon>Pseudomonadati</taxon>
        <taxon>Pseudomonadota</taxon>
        <taxon>Betaproteobacteria</taxon>
        <taxon>Burkholderiales</taxon>
        <taxon>Oxalobacteraceae</taxon>
        <taxon>Undibacterium</taxon>
    </lineage>
</organism>
<feature type="chain" id="PRO_5018763037" evidence="1">
    <location>
        <begin position="28"/>
        <end position="596"/>
    </location>
</feature>
<accession>A0A3Q9BPV4</accession>
<dbReference type="EMBL" id="CP034464">
    <property type="protein sequence ID" value="AZP11800.1"/>
    <property type="molecule type" value="Genomic_DNA"/>
</dbReference>
<proteinExistence type="predicted"/>
<evidence type="ECO:0000256" key="1">
    <source>
        <dbReference type="SAM" id="SignalP"/>
    </source>
</evidence>
<dbReference type="Proteomes" id="UP000275663">
    <property type="component" value="Chromosome"/>
</dbReference>
<dbReference type="RefSeq" id="WP_126127182.1">
    <property type="nucleotide sequence ID" value="NZ_CP034464.1"/>
</dbReference>
<sequence length="596" mass="65542">MKIFFKKTQAVWLVFTMSYLFSQASNAEQVLFPKAEPILSESMDPPLWMSLANGDDGYVRISAEVKIPPTSCIALGKNPFFGSKQTTQVALSLKTSGFQTNLSDKDIPIATFDSTGHEGDCISPAKLPITVIPLTRLESSLSGSVGDLRIMLNVRSTTNTKYELVQKAQIAVSAAAIFTTGAATIALTTLMGKIGEPALLPFIEGFEKYAGNMTNGSSVIEQDWIKIRKVPIKYEIPVYLAETKWDESAADVITRLQRGELDSNNKQFTVVLKFDYVRSIFDSAPIGPNYLPNRENSLTKHVLAYPEQPGLPNILQVLNSGSPSLGQDLSNPNKNTSETCNAIYTKLSTEIRLSKPDRAITMKAFIDESMHSSDWPQTKLFSDCFRDLKDTGEMIATHYGLGEVLPEVPDGQKAYGPTFPNFPKWKAEIPDLMAKIRGILTLPDNRNAALKLLNRGTDIEFIDYSTAWETPSLNQVVASSPTAAGGTGAVQSVTPLPTLLPNIEKFSSRKISQAGCFSAFYPDDTNMTVPKGYMLMLDDSNRVWLGIATFTDVRPRILSSFEVTQVVNGDGWHQSFSRKNYGENAICPSILNHTPI</sequence>
<reference evidence="2 3" key="1">
    <citation type="journal article" date="2011" name="Int. J. Syst. Evol. Microbiol.">
        <title>Description of Undibacterium oligocarboniphilum sp. nov., isolated from purified water, and Undibacterium pigrum strain CCUG 49012 as the type strain of Undibacterium parvum sp. nov., and emended descriptions of the genus Undibacterium and the species Undibacterium pigrum.</title>
        <authorList>
            <person name="Eder W."/>
            <person name="Wanner G."/>
            <person name="Ludwig W."/>
            <person name="Busse H.J."/>
            <person name="Ziemke-Kageler F."/>
            <person name="Lang E."/>
        </authorList>
    </citation>
    <scope>NUCLEOTIDE SEQUENCE [LARGE SCALE GENOMIC DNA]</scope>
    <source>
        <strain evidence="2 3">DSM 23061</strain>
    </source>
</reference>